<dbReference type="EMBL" id="JAZDQT010000001">
    <property type="protein sequence ID" value="MEE1944516.1"/>
    <property type="molecule type" value="Genomic_DNA"/>
</dbReference>
<protein>
    <recommendedName>
        <fullName evidence="3">HTH luxR-type domain-containing protein</fullName>
    </recommendedName>
</protein>
<evidence type="ECO:0008006" key="3">
    <source>
        <dbReference type="Google" id="ProtNLM"/>
    </source>
</evidence>
<dbReference type="SUPFAM" id="SSF46894">
    <property type="entry name" value="C-terminal effector domain of the bipartite response regulators"/>
    <property type="match status" value="1"/>
</dbReference>
<keyword evidence="2" id="KW-1185">Reference proteome</keyword>
<sequence length="287" mass="32609">MDSEKLILIGCDDTANLSFVLNGTKGCSFAYSVVSATRTSDLLRVANAMDPSLIILCFRDNQPVLDDLEVFLRPFTVPVICLISPAEAQTLTWNENRIVFAFGKEHIANQAYLSSRINSVFLLNQPHTLPAKSADTPEQAVARHEPDHNLSRYVLELDQKIEVLAKVKERIAELYPQVNDTTRAELTAIVNTIKQSAGNKKLWDDFKLYFEQTDPSFLLTLAQQYPSLTTIDLKYCCYLKMNMTNDDIRNLLGINQESVRTHKYRLKKKMALAKNQDLRSYLRTVNS</sequence>
<accession>A0ABU7I5C3</accession>
<dbReference type="Proteomes" id="UP001336835">
    <property type="component" value="Unassembled WGS sequence"/>
</dbReference>
<organism evidence="1 2">
    <name type="scientific">Pedobacter albus</name>
    <dbReference type="NCBI Taxonomy" id="3113905"/>
    <lineage>
        <taxon>Bacteria</taxon>
        <taxon>Pseudomonadati</taxon>
        <taxon>Bacteroidota</taxon>
        <taxon>Sphingobacteriia</taxon>
        <taxon>Sphingobacteriales</taxon>
        <taxon>Sphingobacteriaceae</taxon>
        <taxon>Pedobacter</taxon>
    </lineage>
</organism>
<reference evidence="1 2" key="1">
    <citation type="submission" date="2024-01" db="EMBL/GenBank/DDBJ databases">
        <title>Pedobacter sp. nov., isolated from fresh soil.</title>
        <authorList>
            <person name="Le N.T.T."/>
        </authorList>
    </citation>
    <scope>NUCLEOTIDE SEQUENCE [LARGE SCALE GENOMIC DNA]</scope>
    <source>
        <strain evidence="1 2">KR3-3</strain>
    </source>
</reference>
<proteinExistence type="predicted"/>
<evidence type="ECO:0000313" key="1">
    <source>
        <dbReference type="EMBL" id="MEE1944516.1"/>
    </source>
</evidence>
<gene>
    <name evidence="1" type="ORF">VRU48_05310</name>
</gene>
<comment type="caution">
    <text evidence="1">The sequence shown here is derived from an EMBL/GenBank/DDBJ whole genome shotgun (WGS) entry which is preliminary data.</text>
</comment>
<dbReference type="InterPro" id="IPR016032">
    <property type="entry name" value="Sig_transdc_resp-reg_C-effctor"/>
</dbReference>
<dbReference type="RefSeq" id="WP_330106884.1">
    <property type="nucleotide sequence ID" value="NZ_JAZDQT010000001.1"/>
</dbReference>
<name>A0ABU7I5C3_9SPHI</name>
<evidence type="ECO:0000313" key="2">
    <source>
        <dbReference type="Proteomes" id="UP001336835"/>
    </source>
</evidence>